<gene>
    <name evidence="1" type="ORF">QFC24_002480</name>
</gene>
<proteinExistence type="predicted"/>
<dbReference type="Proteomes" id="UP001234202">
    <property type="component" value="Unassembled WGS sequence"/>
</dbReference>
<sequence>MSEFGSPSPGKRKIDEGYSPDSPLHPTHRSLIRAHLENTSLGTDIVSLRARISQLEATLAAKTTENARLGKEHSEISRAWLDVVQGEDSVRKEVEEEKAKLKRSEREWMTKLKNAEEGRYAVQARLEAVERDRERERNEAKKREELIRQQLQRSEQDLERANELQAQVRTLEDQLENKERELEDVRSLLSSSNGITSSSPDHLRSELKRQSTLLATLEKTNVQLSRECQELRLRRDNVESLEQEVKALAKRAKAAEDRVQITMEQLDQSRRELE</sequence>
<comment type="caution">
    <text evidence="1">The sequence shown here is derived from an EMBL/GenBank/DDBJ whole genome shotgun (WGS) entry which is preliminary data.</text>
</comment>
<name>A0ACC2XSI5_9TREE</name>
<dbReference type="EMBL" id="JASBWV010000006">
    <property type="protein sequence ID" value="KAJ9126207.1"/>
    <property type="molecule type" value="Genomic_DNA"/>
</dbReference>
<accession>A0ACC2XSI5</accession>
<evidence type="ECO:0000313" key="2">
    <source>
        <dbReference type="Proteomes" id="UP001234202"/>
    </source>
</evidence>
<organism evidence="1 2">
    <name type="scientific">Naganishia onofrii</name>
    <dbReference type="NCBI Taxonomy" id="1851511"/>
    <lineage>
        <taxon>Eukaryota</taxon>
        <taxon>Fungi</taxon>
        <taxon>Dikarya</taxon>
        <taxon>Basidiomycota</taxon>
        <taxon>Agaricomycotina</taxon>
        <taxon>Tremellomycetes</taxon>
        <taxon>Filobasidiales</taxon>
        <taxon>Filobasidiaceae</taxon>
        <taxon>Naganishia</taxon>
    </lineage>
</organism>
<reference evidence="1" key="1">
    <citation type="submission" date="2023-04" db="EMBL/GenBank/DDBJ databases">
        <title>Draft Genome sequencing of Naganishia species isolated from polar environments using Oxford Nanopore Technology.</title>
        <authorList>
            <person name="Leo P."/>
            <person name="Venkateswaran K."/>
        </authorList>
    </citation>
    <scope>NUCLEOTIDE SEQUENCE</scope>
    <source>
        <strain evidence="1">DBVPG 5303</strain>
    </source>
</reference>
<evidence type="ECO:0000313" key="1">
    <source>
        <dbReference type="EMBL" id="KAJ9126207.1"/>
    </source>
</evidence>
<protein>
    <submittedName>
        <fullName evidence="1">Uncharacterized protein</fullName>
    </submittedName>
</protein>
<keyword evidence="2" id="KW-1185">Reference proteome</keyword>